<organism evidence="1 2">
    <name type="scientific">Trichinella pseudospiralis</name>
    <name type="common">Parasitic roundworm</name>
    <dbReference type="NCBI Taxonomy" id="6337"/>
    <lineage>
        <taxon>Eukaryota</taxon>
        <taxon>Metazoa</taxon>
        <taxon>Ecdysozoa</taxon>
        <taxon>Nematoda</taxon>
        <taxon>Enoplea</taxon>
        <taxon>Dorylaimia</taxon>
        <taxon>Trichinellida</taxon>
        <taxon>Trichinellidae</taxon>
        <taxon>Trichinella</taxon>
    </lineage>
</organism>
<gene>
    <name evidence="1" type="ORF">T4A_10599</name>
</gene>
<proteinExistence type="predicted"/>
<protein>
    <submittedName>
        <fullName evidence="1">Uncharacterized protein</fullName>
    </submittedName>
</protein>
<dbReference type="Proteomes" id="UP000054632">
    <property type="component" value="Unassembled WGS sequence"/>
</dbReference>
<comment type="caution">
    <text evidence="1">The sequence shown here is derived from an EMBL/GenBank/DDBJ whole genome shotgun (WGS) entry which is preliminary data.</text>
</comment>
<dbReference type="AlphaFoldDB" id="A0A0V1DKX5"/>
<accession>A0A0V1DKX5</accession>
<sequence length="30" mass="3632">MDSEQFEKYNKTIPAFPGKAKFGWHLFHNY</sequence>
<evidence type="ECO:0000313" key="2">
    <source>
        <dbReference type="Proteomes" id="UP000054632"/>
    </source>
</evidence>
<dbReference type="EMBL" id="JYDR01002678">
    <property type="protein sequence ID" value="KRY62101.1"/>
    <property type="molecule type" value="Genomic_DNA"/>
</dbReference>
<evidence type="ECO:0000313" key="1">
    <source>
        <dbReference type="EMBL" id="KRY62101.1"/>
    </source>
</evidence>
<reference evidence="1 2" key="1">
    <citation type="submission" date="2015-01" db="EMBL/GenBank/DDBJ databases">
        <title>Evolution of Trichinella species and genotypes.</title>
        <authorList>
            <person name="Korhonen P.K."/>
            <person name="Edoardo P."/>
            <person name="Giuseppe L.R."/>
            <person name="Gasser R.B."/>
        </authorList>
    </citation>
    <scope>NUCLEOTIDE SEQUENCE [LARGE SCALE GENOMIC DNA]</scope>
    <source>
        <strain evidence="1">ISS13</strain>
    </source>
</reference>
<name>A0A0V1DKX5_TRIPS</name>